<feature type="signal peptide" evidence="1">
    <location>
        <begin position="1"/>
        <end position="17"/>
    </location>
</feature>
<gene>
    <name evidence="2" type="ORF">BKK48_04135</name>
</gene>
<comment type="caution">
    <text evidence="2">The sequence shown here is derived from an EMBL/GenBank/DDBJ whole genome shotgun (WGS) entry which is preliminary data.</text>
</comment>
<evidence type="ECO:0000313" key="2">
    <source>
        <dbReference type="EMBL" id="OOF36761.1"/>
    </source>
</evidence>
<dbReference type="STRING" id="1908258.BKK48_04135"/>
<name>A0A1V3I9W2_9PAST</name>
<dbReference type="OrthoDB" id="8685017at2"/>
<dbReference type="AlphaFoldDB" id="A0A1V3I9W2"/>
<evidence type="ECO:0008006" key="4">
    <source>
        <dbReference type="Google" id="ProtNLM"/>
    </source>
</evidence>
<protein>
    <recommendedName>
        <fullName evidence="4">Lipoprotein</fullName>
    </recommendedName>
</protein>
<keyword evidence="1" id="KW-0732">Signal</keyword>
<dbReference type="PROSITE" id="PS51257">
    <property type="entry name" value="PROKAR_LIPOPROTEIN"/>
    <property type="match status" value="1"/>
</dbReference>
<evidence type="ECO:0000313" key="3">
    <source>
        <dbReference type="Proteomes" id="UP000189437"/>
    </source>
</evidence>
<proteinExistence type="predicted"/>
<dbReference type="EMBL" id="MLHH01000009">
    <property type="protein sequence ID" value="OOF36761.1"/>
    <property type="molecule type" value="Genomic_DNA"/>
</dbReference>
<reference evidence="2 3" key="1">
    <citation type="submission" date="2016-10" db="EMBL/GenBank/DDBJ databases">
        <title>Rodentibacter gen. nov. and new species.</title>
        <authorList>
            <person name="Christensen H."/>
        </authorList>
    </citation>
    <scope>NUCLEOTIDE SEQUENCE [LARGE SCALE GENOMIC DNA]</scope>
    <source>
        <strain evidence="2 3">Ac69</strain>
    </source>
</reference>
<dbReference type="Proteomes" id="UP000189437">
    <property type="component" value="Unassembled WGS sequence"/>
</dbReference>
<accession>A0A1V3I9W2</accession>
<feature type="chain" id="PRO_5012595488" description="Lipoprotein" evidence="1">
    <location>
        <begin position="18"/>
        <end position="161"/>
    </location>
</feature>
<keyword evidence="3" id="KW-1185">Reference proteome</keyword>
<sequence length="161" mass="18481">MMRAIFLVSLTCLFLMACSSLPRVQSLPPQQKTERFFKVEQHENGKLKQATLLVLSAQPQAWRWVQSDPLGAPIARVILDKNGWQNDGFVMPNQQAKQLFSAIATALNTKQPLFVFSHIEQNSQGITYFVNKKPVWRIIPQVSGMEIELPDMSYWYIEELN</sequence>
<organism evidence="2 3">
    <name type="scientific">Rodentibacter heidelbergensis</name>
    <dbReference type="NCBI Taxonomy" id="1908258"/>
    <lineage>
        <taxon>Bacteria</taxon>
        <taxon>Pseudomonadati</taxon>
        <taxon>Pseudomonadota</taxon>
        <taxon>Gammaproteobacteria</taxon>
        <taxon>Pasteurellales</taxon>
        <taxon>Pasteurellaceae</taxon>
        <taxon>Rodentibacter</taxon>
    </lineage>
</organism>
<evidence type="ECO:0000256" key="1">
    <source>
        <dbReference type="SAM" id="SignalP"/>
    </source>
</evidence>